<dbReference type="Proteomes" id="UP000003165">
    <property type="component" value="Unassembled WGS sequence"/>
</dbReference>
<evidence type="ECO:0000313" key="3">
    <source>
        <dbReference type="Proteomes" id="UP000003165"/>
    </source>
</evidence>
<evidence type="ECO:0000256" key="1">
    <source>
        <dbReference type="SAM" id="MobiDB-lite"/>
    </source>
</evidence>
<accession>B9Z4X0</accession>
<comment type="caution">
    <text evidence="2">The sequence shown here is derived from an EMBL/GenBank/DDBJ whole genome shotgun (WGS) entry which is preliminary data.</text>
</comment>
<dbReference type="AlphaFoldDB" id="B9Z4X0"/>
<name>B9Z4X0_9NEIS</name>
<gene>
    <name evidence="2" type="ORF">FuraDRAFT_2405</name>
</gene>
<sequence length="200" mass="22006">MILTAHEVKPGPHWARVHPDAEWFLLDIQQPDGLSYGLAEAEFVPVSRPGTLPSGLLTADHPLAKHIAEQCDRHRRAEAALAAAADDIQKICEAFKTRPIDIDTESDRIAIRFDPETRILRDATAEKARQLLPAWNTSEPVGFDCGFVYVGRPVLGEKIVLVIYSLKPEDAEPAPTPIAEPPIEQQEDADHATATPLGRD</sequence>
<dbReference type="eggNOG" id="ENOG502ZI7S">
    <property type="taxonomic scope" value="Bacteria"/>
</dbReference>
<reference evidence="2 3" key="1">
    <citation type="submission" date="2009-02" db="EMBL/GenBank/DDBJ databases">
        <title>Sequencing of the draft genome and assembly of Lutiella nitroferrum 2002.</title>
        <authorList>
            <consortium name="US DOE Joint Genome Institute (JGI-PGF)"/>
            <person name="Lucas S."/>
            <person name="Copeland A."/>
            <person name="Lapidus A."/>
            <person name="Glavina del Rio T."/>
            <person name="Tice H."/>
            <person name="Bruce D."/>
            <person name="Goodwin L."/>
            <person name="Pitluck S."/>
            <person name="Larimer F."/>
            <person name="Land M.L."/>
            <person name="Hauser L."/>
            <person name="Coates J.D."/>
        </authorList>
    </citation>
    <scope>NUCLEOTIDE SEQUENCE [LARGE SCALE GENOMIC DNA]</scope>
    <source>
        <strain evidence="2 3">2002</strain>
    </source>
</reference>
<keyword evidence="3" id="KW-1185">Reference proteome</keyword>
<evidence type="ECO:0000313" key="2">
    <source>
        <dbReference type="EMBL" id="EEG08202.1"/>
    </source>
</evidence>
<dbReference type="EMBL" id="ACIS01000006">
    <property type="protein sequence ID" value="EEG08202.1"/>
    <property type="molecule type" value="Genomic_DNA"/>
</dbReference>
<organism evidence="2 3">
    <name type="scientific">Pseudogulbenkiania ferrooxidans 2002</name>
    <dbReference type="NCBI Taxonomy" id="279714"/>
    <lineage>
        <taxon>Bacteria</taxon>
        <taxon>Pseudomonadati</taxon>
        <taxon>Pseudomonadota</taxon>
        <taxon>Betaproteobacteria</taxon>
        <taxon>Neisseriales</taxon>
        <taxon>Chromobacteriaceae</taxon>
        <taxon>Pseudogulbenkiania</taxon>
    </lineage>
</organism>
<feature type="region of interest" description="Disordered" evidence="1">
    <location>
        <begin position="171"/>
        <end position="200"/>
    </location>
</feature>
<dbReference type="RefSeq" id="WP_008954425.1">
    <property type="nucleotide sequence ID" value="NZ_ACIS01000006.1"/>
</dbReference>
<protein>
    <submittedName>
        <fullName evidence="2">Uncharacterized protein</fullName>
    </submittedName>
</protein>
<proteinExistence type="predicted"/>